<dbReference type="GO" id="GO:0004656">
    <property type="term" value="F:procollagen-proline 4-dioxygenase activity"/>
    <property type="evidence" value="ECO:0007669"/>
    <property type="project" value="TreeGrafter"/>
</dbReference>
<evidence type="ECO:0000313" key="8">
    <source>
        <dbReference type="EMBL" id="CAE0144042.1"/>
    </source>
</evidence>
<evidence type="ECO:0000256" key="4">
    <source>
        <dbReference type="ARBA" id="ARBA00023002"/>
    </source>
</evidence>
<keyword evidence="2" id="KW-0479">Metal-binding</keyword>
<accession>A0A7S3BTM1</accession>
<reference evidence="8" key="1">
    <citation type="submission" date="2021-01" db="EMBL/GenBank/DDBJ databases">
        <authorList>
            <person name="Corre E."/>
            <person name="Pelletier E."/>
            <person name="Niang G."/>
            <person name="Scheremetjew M."/>
            <person name="Finn R."/>
            <person name="Kale V."/>
            <person name="Holt S."/>
            <person name="Cochrane G."/>
            <person name="Meng A."/>
            <person name="Brown T."/>
            <person name="Cohen L."/>
        </authorList>
    </citation>
    <scope>NUCLEOTIDE SEQUENCE</scope>
    <source>
        <strain evidence="8">CCMP281</strain>
    </source>
</reference>
<comment type="cofactor">
    <cofactor evidence="1">
        <name>L-ascorbate</name>
        <dbReference type="ChEBI" id="CHEBI:38290"/>
    </cofactor>
</comment>
<gene>
    <name evidence="8" type="ORF">HERI1096_LOCUS35128</name>
</gene>
<keyword evidence="3" id="KW-0223">Dioxygenase</keyword>
<dbReference type="InterPro" id="IPR045054">
    <property type="entry name" value="P4HA-like"/>
</dbReference>
<evidence type="ECO:0000259" key="7">
    <source>
        <dbReference type="PROSITE" id="PS51471"/>
    </source>
</evidence>
<organism evidence="8">
    <name type="scientific">Haptolina ericina</name>
    <dbReference type="NCBI Taxonomy" id="156174"/>
    <lineage>
        <taxon>Eukaryota</taxon>
        <taxon>Haptista</taxon>
        <taxon>Haptophyta</taxon>
        <taxon>Prymnesiophyceae</taxon>
        <taxon>Prymnesiales</taxon>
        <taxon>Prymnesiaceae</taxon>
        <taxon>Haptolina</taxon>
    </lineage>
</organism>
<dbReference type="InterPro" id="IPR044862">
    <property type="entry name" value="Pro_4_hyd_alph_FE2OG_OXY"/>
</dbReference>
<evidence type="ECO:0000256" key="1">
    <source>
        <dbReference type="ARBA" id="ARBA00001961"/>
    </source>
</evidence>
<evidence type="ECO:0000256" key="3">
    <source>
        <dbReference type="ARBA" id="ARBA00022964"/>
    </source>
</evidence>
<protein>
    <recommendedName>
        <fullName evidence="7">Fe2OG dioxygenase domain-containing protein</fullName>
    </recommendedName>
</protein>
<dbReference type="SMART" id="SM00702">
    <property type="entry name" value="P4Hc"/>
    <property type="match status" value="1"/>
</dbReference>
<dbReference type="PANTHER" id="PTHR10869">
    <property type="entry name" value="PROLYL 4-HYDROXYLASE ALPHA SUBUNIT"/>
    <property type="match status" value="1"/>
</dbReference>
<evidence type="ECO:0000256" key="2">
    <source>
        <dbReference type="ARBA" id="ARBA00022723"/>
    </source>
</evidence>
<dbReference type="Gene3D" id="2.60.120.620">
    <property type="entry name" value="q2cbj1_9rhob like domain"/>
    <property type="match status" value="1"/>
</dbReference>
<dbReference type="Pfam" id="PF13640">
    <property type="entry name" value="2OG-FeII_Oxy_3"/>
    <property type="match status" value="1"/>
</dbReference>
<keyword evidence="5" id="KW-0408">Iron</keyword>
<evidence type="ECO:0000256" key="5">
    <source>
        <dbReference type="ARBA" id="ARBA00023004"/>
    </source>
</evidence>
<name>A0A7S3BTM1_9EUKA</name>
<dbReference type="InterPro" id="IPR006620">
    <property type="entry name" value="Pro_4_hyd_alph"/>
</dbReference>
<dbReference type="PANTHER" id="PTHR10869:SF241">
    <property type="entry name" value="FE2OG DIOXYGENASE DOMAIN-CONTAINING PROTEIN"/>
    <property type="match status" value="1"/>
</dbReference>
<dbReference type="AlphaFoldDB" id="A0A7S3BTM1"/>
<dbReference type="PROSITE" id="PS51471">
    <property type="entry name" value="FE2OG_OXY"/>
    <property type="match status" value="1"/>
</dbReference>
<sequence length="297" mass="32475">MPGSSQKMIMADIRKRAAVPAAEALELALQTSIDSPHAVSVARPWASSGAKGSGRAQQRTCFTADSVMSEEECCKLIEISEASGYDKALVNVGGGRQVLMTDVRSSSRCIIDSVGAATILWERLRHLIPPEVVPGVATRWRAVGLNERLRFLRYSPGDYFAPHCDGCYVREEAGPRHGQRSYMTCMLYLNTPDKGGETNFLNPRDEEDAVRVRPRAGLALVFDHNLLHEGGRLVEGIKYAVRTDVMFERIPDDVPEGPRILPPRPGTTAASAGVREALDEPSLRSTGDSWGDGEDLR</sequence>
<dbReference type="GO" id="GO:0005783">
    <property type="term" value="C:endoplasmic reticulum"/>
    <property type="evidence" value="ECO:0007669"/>
    <property type="project" value="TreeGrafter"/>
</dbReference>
<feature type="domain" description="Fe2OG dioxygenase" evidence="7">
    <location>
        <begin position="145"/>
        <end position="250"/>
    </location>
</feature>
<proteinExistence type="predicted"/>
<dbReference type="GO" id="GO:0005506">
    <property type="term" value="F:iron ion binding"/>
    <property type="evidence" value="ECO:0007669"/>
    <property type="project" value="InterPro"/>
</dbReference>
<feature type="region of interest" description="Disordered" evidence="6">
    <location>
        <begin position="255"/>
        <end position="297"/>
    </location>
</feature>
<dbReference type="InterPro" id="IPR005123">
    <property type="entry name" value="Oxoglu/Fe-dep_dioxygenase_dom"/>
</dbReference>
<keyword evidence="4" id="KW-0560">Oxidoreductase</keyword>
<dbReference type="GO" id="GO:0031418">
    <property type="term" value="F:L-ascorbic acid binding"/>
    <property type="evidence" value="ECO:0007669"/>
    <property type="project" value="InterPro"/>
</dbReference>
<evidence type="ECO:0000256" key="6">
    <source>
        <dbReference type="SAM" id="MobiDB-lite"/>
    </source>
</evidence>
<dbReference type="EMBL" id="HBHX01063515">
    <property type="protein sequence ID" value="CAE0144042.1"/>
    <property type="molecule type" value="Transcribed_RNA"/>
</dbReference>